<organism evidence="2 3">
    <name type="scientific">Striga asiatica</name>
    <name type="common">Asiatic witchweed</name>
    <name type="synonym">Buchnera asiatica</name>
    <dbReference type="NCBI Taxonomy" id="4170"/>
    <lineage>
        <taxon>Eukaryota</taxon>
        <taxon>Viridiplantae</taxon>
        <taxon>Streptophyta</taxon>
        <taxon>Embryophyta</taxon>
        <taxon>Tracheophyta</taxon>
        <taxon>Spermatophyta</taxon>
        <taxon>Magnoliopsida</taxon>
        <taxon>eudicotyledons</taxon>
        <taxon>Gunneridae</taxon>
        <taxon>Pentapetalae</taxon>
        <taxon>asterids</taxon>
        <taxon>lamiids</taxon>
        <taxon>Lamiales</taxon>
        <taxon>Orobanchaceae</taxon>
        <taxon>Buchnereae</taxon>
        <taxon>Striga</taxon>
    </lineage>
</organism>
<dbReference type="Pfam" id="PF13456">
    <property type="entry name" value="RVT_3"/>
    <property type="match status" value="1"/>
</dbReference>
<dbReference type="InterPro" id="IPR002156">
    <property type="entry name" value="RNaseH_domain"/>
</dbReference>
<reference evidence="3" key="1">
    <citation type="journal article" date="2019" name="Curr. Biol.">
        <title>Genome Sequence of Striga asiatica Provides Insight into the Evolution of Plant Parasitism.</title>
        <authorList>
            <person name="Yoshida S."/>
            <person name="Kim S."/>
            <person name="Wafula E.K."/>
            <person name="Tanskanen J."/>
            <person name="Kim Y.M."/>
            <person name="Honaas L."/>
            <person name="Yang Z."/>
            <person name="Spallek T."/>
            <person name="Conn C.E."/>
            <person name="Ichihashi Y."/>
            <person name="Cheong K."/>
            <person name="Cui S."/>
            <person name="Der J.P."/>
            <person name="Gundlach H."/>
            <person name="Jiao Y."/>
            <person name="Hori C."/>
            <person name="Ishida J.K."/>
            <person name="Kasahara H."/>
            <person name="Kiba T."/>
            <person name="Kim M.S."/>
            <person name="Koo N."/>
            <person name="Laohavisit A."/>
            <person name="Lee Y.H."/>
            <person name="Lumba S."/>
            <person name="McCourt P."/>
            <person name="Mortimer J.C."/>
            <person name="Mutuku J.M."/>
            <person name="Nomura T."/>
            <person name="Sasaki-Sekimoto Y."/>
            <person name="Seto Y."/>
            <person name="Wang Y."/>
            <person name="Wakatake T."/>
            <person name="Sakakibara H."/>
            <person name="Demura T."/>
            <person name="Yamaguchi S."/>
            <person name="Yoneyama K."/>
            <person name="Manabe R.I."/>
            <person name="Nelson D.C."/>
            <person name="Schulman A.H."/>
            <person name="Timko M.P."/>
            <person name="dePamphilis C.W."/>
            <person name="Choi D."/>
            <person name="Shirasu K."/>
        </authorList>
    </citation>
    <scope>NUCLEOTIDE SEQUENCE [LARGE SCALE GENOMIC DNA]</scope>
    <source>
        <strain evidence="3">cv. UVA1</strain>
    </source>
</reference>
<gene>
    <name evidence="2" type="ORF">STAS_16227</name>
</gene>
<accession>A0A5A7Q3A2</accession>
<evidence type="ECO:0000313" key="3">
    <source>
        <dbReference type="Proteomes" id="UP000325081"/>
    </source>
</evidence>
<evidence type="ECO:0000313" key="2">
    <source>
        <dbReference type="EMBL" id="GER39600.1"/>
    </source>
</evidence>
<name>A0A5A7Q3A2_STRAF</name>
<proteinExistence type="predicted"/>
<feature type="domain" description="RNase H type-1" evidence="1">
    <location>
        <begin position="24"/>
        <end position="92"/>
    </location>
</feature>
<comment type="caution">
    <text evidence="2">The sequence shown here is derived from an EMBL/GenBank/DDBJ whole genome shotgun (WGS) entry which is preliminary data.</text>
</comment>
<protein>
    <submittedName>
        <fullName evidence="2">26S proteasome alpha-type subunit C9</fullName>
    </submittedName>
</protein>
<dbReference type="EMBL" id="BKCP01005727">
    <property type="protein sequence ID" value="GER39600.1"/>
    <property type="molecule type" value="Genomic_DNA"/>
</dbReference>
<dbReference type="GO" id="GO:0003676">
    <property type="term" value="F:nucleic acid binding"/>
    <property type="evidence" value="ECO:0007669"/>
    <property type="project" value="InterPro"/>
</dbReference>
<dbReference type="GO" id="GO:0004523">
    <property type="term" value="F:RNA-DNA hybrid ribonuclease activity"/>
    <property type="evidence" value="ECO:0007669"/>
    <property type="project" value="InterPro"/>
</dbReference>
<dbReference type="GO" id="GO:0000502">
    <property type="term" value="C:proteasome complex"/>
    <property type="evidence" value="ECO:0007669"/>
    <property type="project" value="UniProtKB-KW"/>
</dbReference>
<keyword evidence="2" id="KW-0647">Proteasome</keyword>
<evidence type="ECO:0000259" key="1">
    <source>
        <dbReference type="Pfam" id="PF13456"/>
    </source>
</evidence>
<dbReference type="Proteomes" id="UP000325081">
    <property type="component" value="Unassembled WGS sequence"/>
</dbReference>
<keyword evidence="3" id="KW-1185">Reference proteome</keyword>
<sequence>MGGELLKGNSPVQQWYEAVEFEGTMEEGRLLAIRWALQKTWKAKCLDIYCCLDDKTLTGKLCSNSSFNSSYGVLADDIYALSSLFSRCIFMFSSSLVSSSVALAKGGCRGEIVCYFPD</sequence>
<dbReference type="AlphaFoldDB" id="A0A5A7Q3A2"/>